<dbReference type="RefSeq" id="WP_243536690.1">
    <property type="nucleotide sequence ID" value="NZ_CP093442.1"/>
</dbReference>
<keyword evidence="4" id="KW-1185">Reference proteome</keyword>
<dbReference type="Proteomes" id="UP000830116">
    <property type="component" value="Chromosome"/>
</dbReference>
<evidence type="ECO:0000259" key="2">
    <source>
        <dbReference type="Pfam" id="PF01648"/>
    </source>
</evidence>
<evidence type="ECO:0000313" key="3">
    <source>
        <dbReference type="EMBL" id="UOF00588.1"/>
    </source>
</evidence>
<dbReference type="GO" id="GO:0016740">
    <property type="term" value="F:transferase activity"/>
    <property type="evidence" value="ECO:0007669"/>
    <property type="project" value="UniProtKB-KW"/>
</dbReference>
<evidence type="ECO:0000256" key="1">
    <source>
        <dbReference type="ARBA" id="ARBA00022679"/>
    </source>
</evidence>
<feature type="domain" description="4'-phosphopantetheinyl transferase" evidence="2">
    <location>
        <begin position="71"/>
        <end position="138"/>
    </location>
</feature>
<dbReference type="Pfam" id="PF01648">
    <property type="entry name" value="ACPS"/>
    <property type="match status" value="1"/>
</dbReference>
<organism evidence="3 4">
    <name type="scientific">Bdellovibrio reynosensis</name>
    <dbReference type="NCBI Taxonomy" id="2835041"/>
    <lineage>
        <taxon>Bacteria</taxon>
        <taxon>Pseudomonadati</taxon>
        <taxon>Bdellovibrionota</taxon>
        <taxon>Bdellovibrionia</taxon>
        <taxon>Bdellovibrionales</taxon>
        <taxon>Pseudobdellovibrionaceae</taxon>
        <taxon>Bdellovibrio</taxon>
    </lineage>
</organism>
<dbReference type="InterPro" id="IPR008278">
    <property type="entry name" value="4-PPantetheinyl_Trfase_dom"/>
</dbReference>
<keyword evidence="1 3" id="KW-0808">Transferase</keyword>
<gene>
    <name evidence="3" type="ORF">MNR06_12855</name>
</gene>
<name>A0ABY4C6S4_9BACT</name>
<evidence type="ECO:0000313" key="4">
    <source>
        <dbReference type="Proteomes" id="UP000830116"/>
    </source>
</evidence>
<protein>
    <submittedName>
        <fullName evidence="3">4'-phosphopantetheinyl transferase superfamily protein</fullName>
    </submittedName>
</protein>
<dbReference type="EMBL" id="CP093442">
    <property type="protein sequence ID" value="UOF00588.1"/>
    <property type="molecule type" value="Genomic_DNA"/>
</dbReference>
<dbReference type="InterPro" id="IPR037143">
    <property type="entry name" value="4-PPantetheinyl_Trfase_dom_sf"/>
</dbReference>
<accession>A0ABY4C6S4</accession>
<dbReference type="SUPFAM" id="SSF56214">
    <property type="entry name" value="4'-phosphopantetheinyl transferase"/>
    <property type="match status" value="1"/>
</dbReference>
<dbReference type="Gene3D" id="3.90.470.20">
    <property type="entry name" value="4'-phosphopantetheinyl transferase domain"/>
    <property type="match status" value="2"/>
</dbReference>
<reference evidence="3" key="1">
    <citation type="submission" date="2022-03" db="EMBL/GenBank/DDBJ databases">
        <title>Genome Identification and Characterization of new species Bdellovibrio reynosense LBG001 sp. nov. from a Mexico soil sample.</title>
        <authorList>
            <person name="Camilli A."/>
            <person name="Ajao Y."/>
            <person name="Guo X."/>
        </authorList>
    </citation>
    <scope>NUCLEOTIDE SEQUENCE</scope>
    <source>
        <strain evidence="3">LBG001</strain>
    </source>
</reference>
<proteinExistence type="predicted"/>
<sequence>MTLSKSVIESLQKYLQNSDLNIYTDECWGSKNPGHRELIHSFRSSLGLTEKIFSSISHCADVGVLASCTFPIGVDVELKTRVSEAVIARISSEGELHAAPSFSALWCAKEAAFKALKTFEQPSVVSAITVGDWQKIDSHLETFKLLNAANFNSPSENRGVCIHTDTHSYSFFIFHS</sequence>